<dbReference type="InterPro" id="IPR051553">
    <property type="entry name" value="Ran_GTPase-activating"/>
</dbReference>
<reference evidence="2" key="1">
    <citation type="submission" date="2022-10" db="EMBL/GenBank/DDBJ databases">
        <title>Novel sulphate-reducing endosymbionts in the free-living metamonad Anaeramoeba.</title>
        <authorList>
            <person name="Jerlstrom-Hultqvist J."/>
            <person name="Cepicka I."/>
            <person name="Gallot-Lavallee L."/>
            <person name="Salas-Leiva D."/>
            <person name="Curtis B.A."/>
            <person name="Zahonova K."/>
            <person name="Pipaliya S."/>
            <person name="Dacks J."/>
            <person name="Roger A.J."/>
        </authorList>
    </citation>
    <scope>NUCLEOTIDE SEQUENCE</scope>
    <source>
        <strain evidence="2">BMAN</strain>
    </source>
</reference>
<organism evidence="2 3">
    <name type="scientific">Anaeramoeba ignava</name>
    <name type="common">Anaerobic marine amoeba</name>
    <dbReference type="NCBI Taxonomy" id="1746090"/>
    <lineage>
        <taxon>Eukaryota</taxon>
        <taxon>Metamonada</taxon>
        <taxon>Anaeramoebidae</taxon>
        <taxon>Anaeramoeba</taxon>
    </lineage>
</organism>
<dbReference type="Gene3D" id="3.30.710.10">
    <property type="entry name" value="Potassium Channel Kv1.1, Chain A"/>
    <property type="match status" value="1"/>
</dbReference>
<dbReference type="OrthoDB" id="297375at2759"/>
<accession>A0A9Q0RD71</accession>
<dbReference type="AlphaFoldDB" id="A0A9Q0RD71"/>
<evidence type="ECO:0000313" key="3">
    <source>
        <dbReference type="Proteomes" id="UP001149090"/>
    </source>
</evidence>
<feature type="repeat" description="RCC1" evidence="1">
    <location>
        <begin position="201"/>
        <end position="256"/>
    </location>
</feature>
<dbReference type="InterPro" id="IPR011333">
    <property type="entry name" value="SKP1/BTB/POZ_sf"/>
</dbReference>
<gene>
    <name evidence="2" type="ORF">M0811_06681</name>
</gene>
<comment type="caution">
    <text evidence="2">The sequence shown here is derived from an EMBL/GenBank/DDBJ whole genome shotgun (WGS) entry which is preliminary data.</text>
</comment>
<name>A0A9Q0RD71_ANAIG</name>
<dbReference type="SUPFAM" id="SSF50985">
    <property type="entry name" value="RCC1/BLIP-II"/>
    <property type="match status" value="1"/>
</dbReference>
<dbReference type="PANTHER" id="PTHR45982:SF1">
    <property type="entry name" value="REGULATOR OF CHROMOSOME CONDENSATION"/>
    <property type="match status" value="1"/>
</dbReference>
<dbReference type="PANTHER" id="PTHR45982">
    <property type="entry name" value="REGULATOR OF CHROMOSOME CONDENSATION"/>
    <property type="match status" value="1"/>
</dbReference>
<dbReference type="PROSITE" id="PS50012">
    <property type="entry name" value="RCC1_3"/>
    <property type="match status" value="1"/>
</dbReference>
<dbReference type="InterPro" id="IPR000408">
    <property type="entry name" value="Reg_chr_condens"/>
</dbReference>
<dbReference type="Pfam" id="PF00415">
    <property type="entry name" value="RCC1"/>
    <property type="match status" value="2"/>
</dbReference>
<proteinExistence type="predicted"/>
<dbReference type="EMBL" id="JAPDFW010000063">
    <property type="protein sequence ID" value="KAJ5075819.1"/>
    <property type="molecule type" value="Genomic_DNA"/>
</dbReference>
<dbReference type="Proteomes" id="UP001149090">
    <property type="component" value="Unassembled WGS sequence"/>
</dbReference>
<evidence type="ECO:0000256" key="1">
    <source>
        <dbReference type="PROSITE-ProRule" id="PRU00235"/>
    </source>
</evidence>
<dbReference type="Pfam" id="PF13540">
    <property type="entry name" value="RCC1_2"/>
    <property type="match status" value="1"/>
</dbReference>
<keyword evidence="3" id="KW-1185">Reference proteome</keyword>
<protein>
    <submittedName>
        <fullName evidence="2">Uncharacterized protein</fullName>
    </submittedName>
</protein>
<dbReference type="Gene3D" id="2.130.10.30">
    <property type="entry name" value="Regulator of chromosome condensation 1/beta-lactamase-inhibitor protein II"/>
    <property type="match status" value="1"/>
</dbReference>
<evidence type="ECO:0000313" key="2">
    <source>
        <dbReference type="EMBL" id="KAJ5075819.1"/>
    </source>
</evidence>
<sequence>MNEILFFGKNQNPILFKNKPEKITKPIQFKFENENENENENEKQIKQISTSFFSTIFLFENGKAIEYLKDSNQNPEKIQIENIQKVTVGNENETILTIEGNVFAKGEDINSNNPKEFINISSLIKDINDRIIKDVVSGRYSIYLLTSNHNVYGIGENYNGQLGFDSKTLEITEKPILMMKNVSKIFSGGESASIFLLNSNQELFGCGENRWNQIGLGESIKEEINIQKLTQIQNIPKGKIIDIQCGYFHSIMLIEFKTKRKLYSCGDYRYNGLGKKYEENIFEFTEIKSSLFENDDNILDFSVGYAHTLILTSNSNLIGFGYNGYGELGTGNTKDQLIPIQIELPKLRFNENISNYHVSCGYNSSFLYYSPFLFPFSNLEEDLIKLFRRKEFCDISFKTKNGEIIEAHKLILKYRLNQNQNEIEKLKK</sequence>
<dbReference type="InterPro" id="IPR009091">
    <property type="entry name" value="RCC1/BLIP-II"/>
</dbReference>